<evidence type="ECO:0000256" key="7">
    <source>
        <dbReference type="ARBA" id="ARBA00023136"/>
    </source>
</evidence>
<name>A0A8S9ZZW4_9BILA</name>
<comment type="similarity">
    <text evidence="2">Belongs to the membrane-bound acyltransferase family. Sterol o-acyltransferase subfamily.</text>
</comment>
<proteinExistence type="inferred from homology"/>
<sequence>MKVHSFVRENFCSSKASEKNVSETPSLSQFIYFMFCPSLLYRNSYPLSQTRSWKKVFNHLIHCFASIYAINISFTQIVIPLFNKISYGEEGVGWHLLTLIFPSAIPGAVCLFIGIFYGLLHSWLSMFSEAMYFADRHFYSNWWSSRSMAYYYRTWNLVVHEWLYTYIYRDISKMLGSSRFANALAQISVFFISAVFHEYWFTVSLRMFFPIIFTLYFGFGGILFLISTLIKKPSSLWNIFLWWNLMFGTGLFFTCYASEWYARQRCSRIYENDYLDLLIPRIWDCQHRLK</sequence>
<keyword evidence="7 10" id="KW-0472">Membrane</keyword>
<dbReference type="InterPro" id="IPR014371">
    <property type="entry name" value="Oat_ACAT_DAG_ARE"/>
</dbReference>
<keyword evidence="4 10" id="KW-0812">Transmembrane</keyword>
<dbReference type="GO" id="GO:0005789">
    <property type="term" value="C:endoplasmic reticulum membrane"/>
    <property type="evidence" value="ECO:0007669"/>
    <property type="project" value="UniProtKB-SubCell"/>
</dbReference>
<keyword evidence="12" id="KW-1185">Reference proteome</keyword>
<dbReference type="PIRSF" id="PIRSF000439">
    <property type="entry name" value="Oat_ACAT_DAG_ARE"/>
    <property type="match status" value="1"/>
</dbReference>
<protein>
    <submittedName>
        <fullName evidence="11">Uncharacterized protein</fullName>
    </submittedName>
</protein>
<dbReference type="PANTHER" id="PTHR10408:SF8">
    <property type="entry name" value="O-ACYLTRANSFERASE"/>
    <property type="match status" value="1"/>
</dbReference>
<organism evidence="11 12">
    <name type="scientific">Meloidogyne graminicola</name>
    <dbReference type="NCBI Taxonomy" id="189291"/>
    <lineage>
        <taxon>Eukaryota</taxon>
        <taxon>Metazoa</taxon>
        <taxon>Ecdysozoa</taxon>
        <taxon>Nematoda</taxon>
        <taxon>Chromadorea</taxon>
        <taxon>Rhabditida</taxon>
        <taxon>Tylenchina</taxon>
        <taxon>Tylenchomorpha</taxon>
        <taxon>Tylenchoidea</taxon>
        <taxon>Meloidogynidae</taxon>
        <taxon>Meloidogyninae</taxon>
        <taxon>Meloidogyne</taxon>
    </lineage>
</organism>
<accession>A0A8S9ZZW4</accession>
<evidence type="ECO:0000256" key="9">
    <source>
        <dbReference type="PIRSR" id="PIRSR000439-1"/>
    </source>
</evidence>
<feature type="transmembrane region" description="Helical" evidence="10">
    <location>
        <begin position="180"/>
        <end position="201"/>
    </location>
</feature>
<dbReference type="GO" id="GO:0008374">
    <property type="term" value="F:O-acyltransferase activity"/>
    <property type="evidence" value="ECO:0007669"/>
    <property type="project" value="InterPro"/>
</dbReference>
<comment type="caution">
    <text evidence="11">The sequence shown here is derived from an EMBL/GenBank/DDBJ whole genome shotgun (WGS) entry which is preliminary data.</text>
</comment>
<evidence type="ECO:0000313" key="11">
    <source>
        <dbReference type="EMBL" id="KAF7639291.1"/>
    </source>
</evidence>
<feature type="active site" evidence="9">
    <location>
        <position position="197"/>
    </location>
</feature>
<feature type="transmembrane region" description="Helical" evidence="10">
    <location>
        <begin position="236"/>
        <end position="258"/>
    </location>
</feature>
<dbReference type="PANTHER" id="PTHR10408">
    <property type="entry name" value="STEROL O-ACYLTRANSFERASE"/>
    <property type="match status" value="1"/>
</dbReference>
<evidence type="ECO:0000256" key="3">
    <source>
        <dbReference type="ARBA" id="ARBA00022679"/>
    </source>
</evidence>
<evidence type="ECO:0000256" key="8">
    <source>
        <dbReference type="ARBA" id="ARBA00023315"/>
    </source>
</evidence>
<dbReference type="AlphaFoldDB" id="A0A8S9ZZW4"/>
<comment type="subcellular location">
    <subcellularLocation>
        <location evidence="1">Endoplasmic reticulum membrane</location>
        <topology evidence="1">Multi-pass membrane protein</topology>
    </subcellularLocation>
</comment>
<gene>
    <name evidence="11" type="ORF">Mgra_00001252</name>
</gene>
<dbReference type="EMBL" id="JABEBT010000006">
    <property type="protein sequence ID" value="KAF7639291.1"/>
    <property type="molecule type" value="Genomic_DNA"/>
</dbReference>
<dbReference type="InterPro" id="IPR004299">
    <property type="entry name" value="MBOAT_fam"/>
</dbReference>
<evidence type="ECO:0000256" key="4">
    <source>
        <dbReference type="ARBA" id="ARBA00022692"/>
    </source>
</evidence>
<evidence type="ECO:0000256" key="10">
    <source>
        <dbReference type="SAM" id="Phobius"/>
    </source>
</evidence>
<keyword evidence="3" id="KW-0808">Transferase</keyword>
<evidence type="ECO:0000313" key="12">
    <source>
        <dbReference type="Proteomes" id="UP000605970"/>
    </source>
</evidence>
<feature type="transmembrane region" description="Helical" evidence="10">
    <location>
        <begin position="56"/>
        <end position="79"/>
    </location>
</feature>
<feature type="transmembrane region" description="Helical" evidence="10">
    <location>
        <begin position="208"/>
        <end position="230"/>
    </location>
</feature>
<dbReference type="OrthoDB" id="10039049at2759"/>
<keyword evidence="6 10" id="KW-1133">Transmembrane helix</keyword>
<feature type="transmembrane region" description="Helical" evidence="10">
    <location>
        <begin position="150"/>
        <end position="168"/>
    </location>
</feature>
<evidence type="ECO:0000256" key="2">
    <source>
        <dbReference type="ARBA" id="ARBA00009010"/>
    </source>
</evidence>
<evidence type="ECO:0000256" key="1">
    <source>
        <dbReference type="ARBA" id="ARBA00004477"/>
    </source>
</evidence>
<keyword evidence="5" id="KW-0256">Endoplasmic reticulum</keyword>
<feature type="transmembrane region" description="Helical" evidence="10">
    <location>
        <begin position="99"/>
        <end position="120"/>
    </location>
</feature>
<dbReference type="Pfam" id="PF03062">
    <property type="entry name" value="MBOAT"/>
    <property type="match status" value="1"/>
</dbReference>
<evidence type="ECO:0000256" key="6">
    <source>
        <dbReference type="ARBA" id="ARBA00022989"/>
    </source>
</evidence>
<evidence type="ECO:0000256" key="5">
    <source>
        <dbReference type="ARBA" id="ARBA00022824"/>
    </source>
</evidence>
<dbReference type="Proteomes" id="UP000605970">
    <property type="component" value="Unassembled WGS sequence"/>
</dbReference>
<dbReference type="GO" id="GO:0008203">
    <property type="term" value="P:cholesterol metabolic process"/>
    <property type="evidence" value="ECO:0007669"/>
    <property type="project" value="TreeGrafter"/>
</dbReference>
<reference evidence="11" key="1">
    <citation type="journal article" date="2020" name="Ecol. Evol.">
        <title>Genome structure and content of the rice root-knot nematode (Meloidogyne graminicola).</title>
        <authorList>
            <person name="Phan N.T."/>
            <person name="Danchin E.G.J."/>
            <person name="Klopp C."/>
            <person name="Perfus-Barbeoch L."/>
            <person name="Kozlowski D.K."/>
            <person name="Koutsovoulos G.D."/>
            <person name="Lopez-Roques C."/>
            <person name="Bouchez O."/>
            <person name="Zahm M."/>
            <person name="Besnard G."/>
            <person name="Bellafiore S."/>
        </authorList>
    </citation>
    <scope>NUCLEOTIDE SEQUENCE</scope>
    <source>
        <strain evidence="11">VN-18</strain>
    </source>
</reference>
<keyword evidence="8" id="KW-0012">Acyltransferase</keyword>